<feature type="binding site" evidence="4">
    <location>
        <position position="184"/>
    </location>
    <ligand>
        <name>a divalent metal cation</name>
        <dbReference type="ChEBI" id="CHEBI:60240"/>
        <label>2</label>
    </ligand>
</feature>
<dbReference type="InterPro" id="IPR001130">
    <property type="entry name" value="TatD-like"/>
</dbReference>
<dbReference type="GO" id="GO:0016788">
    <property type="term" value="F:hydrolase activity, acting on ester bonds"/>
    <property type="evidence" value="ECO:0007669"/>
    <property type="project" value="InterPro"/>
</dbReference>
<evidence type="ECO:0000256" key="1">
    <source>
        <dbReference type="ARBA" id="ARBA00009275"/>
    </source>
</evidence>
<dbReference type="SUPFAM" id="SSF51556">
    <property type="entry name" value="Metallo-dependent hydrolases"/>
    <property type="match status" value="1"/>
</dbReference>
<evidence type="ECO:0000256" key="3">
    <source>
        <dbReference type="ARBA" id="ARBA00022801"/>
    </source>
</evidence>
<dbReference type="PIRSF" id="PIRSF005902">
    <property type="entry name" value="DNase_TatD"/>
    <property type="match status" value="1"/>
</dbReference>
<dbReference type="EMBL" id="SLWX01000002">
    <property type="protein sequence ID" value="TCO77663.1"/>
    <property type="molecule type" value="Genomic_DNA"/>
</dbReference>
<evidence type="ECO:0000313" key="5">
    <source>
        <dbReference type="EMBL" id="TCO77663.1"/>
    </source>
</evidence>
<dbReference type="Pfam" id="PF01026">
    <property type="entry name" value="TatD_DNase"/>
    <property type="match status" value="1"/>
</dbReference>
<dbReference type="PROSITE" id="PS01090">
    <property type="entry name" value="TATD_2"/>
    <property type="match status" value="1"/>
</dbReference>
<dbReference type="GO" id="GO:0046872">
    <property type="term" value="F:metal ion binding"/>
    <property type="evidence" value="ECO:0007669"/>
    <property type="project" value="UniProtKB-KW"/>
</dbReference>
<evidence type="ECO:0000313" key="6">
    <source>
        <dbReference type="Proteomes" id="UP000294980"/>
    </source>
</evidence>
<sequence length="291" mass="32285">MLYNAPGTSRLGSLQEFMGKQKRRDIPRFNTAIIETHCHLDYFDDDQFAAAIERAVASGIEKLITIAVSPDNLSTVVSLTEADPRVWGTQGIHPHEASGFCDRVADLIVANLSHPRILAVGEIGLDYYYDHTDRASQREAFRAQLAIAASHDYPVVIHSREADEDTRAILGEFLPDLSRRGVIHSFTSGQALAEFCLDAGFMLGFNGIVTFNSAQNVRDIVAMTPLEQLLLETDSPYLTPVPYRGRPNEPCYLPFVAEKIAAIKALPTEALLRQTYDNSQRLFFPTTIAES</sequence>
<feature type="binding site" evidence="4">
    <location>
        <position position="158"/>
    </location>
    <ligand>
        <name>a divalent metal cation</name>
        <dbReference type="ChEBI" id="CHEBI:60240"/>
        <label>2</label>
    </ligand>
</feature>
<dbReference type="InterPro" id="IPR015991">
    <property type="entry name" value="TatD/YcfH-like"/>
</dbReference>
<name>A0A4R2KV15_9GAMM</name>
<protein>
    <submittedName>
        <fullName evidence="5">TatD DNase family protein</fullName>
    </submittedName>
</protein>
<evidence type="ECO:0000256" key="2">
    <source>
        <dbReference type="ARBA" id="ARBA00022723"/>
    </source>
</evidence>
<dbReference type="GO" id="GO:0004536">
    <property type="term" value="F:DNA nuclease activity"/>
    <property type="evidence" value="ECO:0007669"/>
    <property type="project" value="InterPro"/>
</dbReference>
<comment type="similarity">
    <text evidence="1">Belongs to the metallo-dependent hydrolases superfamily. TatD-type hydrolase family.</text>
</comment>
<keyword evidence="6" id="KW-1185">Reference proteome</keyword>
<accession>A0A4R2KV15</accession>
<gene>
    <name evidence="5" type="ORF">EV688_102120</name>
</gene>
<comment type="caution">
    <text evidence="5">The sequence shown here is derived from an EMBL/GenBank/DDBJ whole genome shotgun (WGS) entry which is preliminary data.</text>
</comment>
<feature type="binding site" evidence="4">
    <location>
        <position position="122"/>
    </location>
    <ligand>
        <name>a divalent metal cation</name>
        <dbReference type="ChEBI" id="CHEBI:60240"/>
        <label>1</label>
    </ligand>
</feature>
<feature type="binding site" evidence="4">
    <location>
        <position position="37"/>
    </location>
    <ligand>
        <name>a divalent metal cation</name>
        <dbReference type="ChEBI" id="CHEBI:60240"/>
        <label>1</label>
    </ligand>
</feature>
<dbReference type="PANTHER" id="PTHR46124:SF2">
    <property type="entry name" value="D-AMINOACYL-TRNA DEACYLASE"/>
    <property type="match status" value="1"/>
</dbReference>
<dbReference type="AlphaFoldDB" id="A0A4R2KV15"/>
<feature type="binding site" evidence="4">
    <location>
        <position position="39"/>
    </location>
    <ligand>
        <name>a divalent metal cation</name>
        <dbReference type="ChEBI" id="CHEBI:60240"/>
        <label>1</label>
    </ligand>
</feature>
<dbReference type="Proteomes" id="UP000294980">
    <property type="component" value="Unassembled WGS sequence"/>
</dbReference>
<feature type="binding site" evidence="4">
    <location>
        <position position="234"/>
    </location>
    <ligand>
        <name>a divalent metal cation</name>
        <dbReference type="ChEBI" id="CHEBI:60240"/>
        <label>1</label>
    </ligand>
</feature>
<dbReference type="InterPro" id="IPR032466">
    <property type="entry name" value="Metal_Hydrolase"/>
</dbReference>
<reference evidence="5 6" key="1">
    <citation type="submission" date="2019-03" db="EMBL/GenBank/DDBJ databases">
        <title>Genomic Encyclopedia of Type Strains, Phase IV (KMG-IV): sequencing the most valuable type-strain genomes for metagenomic binning, comparative biology and taxonomic classification.</title>
        <authorList>
            <person name="Goeker M."/>
        </authorList>
    </citation>
    <scope>NUCLEOTIDE SEQUENCE [LARGE SCALE GENOMIC DNA]</scope>
    <source>
        <strain evidence="5 6">DSM 23344</strain>
    </source>
</reference>
<dbReference type="Gene3D" id="3.20.20.140">
    <property type="entry name" value="Metal-dependent hydrolases"/>
    <property type="match status" value="1"/>
</dbReference>
<dbReference type="RefSeq" id="WP_240624186.1">
    <property type="nucleotide sequence ID" value="NZ_QQSW01000001.1"/>
</dbReference>
<dbReference type="CDD" id="cd01310">
    <property type="entry name" value="TatD_DNAse"/>
    <property type="match status" value="1"/>
</dbReference>
<organism evidence="5 6">
    <name type="scientific">Chromatocurvus halotolerans</name>
    <dbReference type="NCBI Taxonomy" id="1132028"/>
    <lineage>
        <taxon>Bacteria</taxon>
        <taxon>Pseudomonadati</taxon>
        <taxon>Pseudomonadota</taxon>
        <taxon>Gammaproteobacteria</taxon>
        <taxon>Cellvibrionales</taxon>
        <taxon>Halieaceae</taxon>
        <taxon>Chromatocurvus</taxon>
    </lineage>
</organism>
<dbReference type="NCBIfam" id="TIGR00010">
    <property type="entry name" value="YchF/TatD family DNA exonuclease"/>
    <property type="match status" value="1"/>
</dbReference>
<dbReference type="InterPro" id="IPR018228">
    <property type="entry name" value="DNase_TatD-rel_CS"/>
</dbReference>
<proteinExistence type="inferred from homology"/>
<keyword evidence="3" id="KW-0378">Hydrolase</keyword>
<evidence type="ECO:0000256" key="4">
    <source>
        <dbReference type="PIRSR" id="PIRSR005902-1"/>
    </source>
</evidence>
<keyword evidence="2 4" id="KW-0479">Metal-binding</keyword>
<dbReference type="FunFam" id="3.20.20.140:FF:000005">
    <property type="entry name" value="TatD family hydrolase"/>
    <property type="match status" value="1"/>
</dbReference>
<dbReference type="PANTHER" id="PTHR46124">
    <property type="entry name" value="D-AMINOACYL-TRNA DEACYLASE"/>
    <property type="match status" value="1"/>
</dbReference>